<gene>
    <name evidence="1" type="ORF">SI65_03307</name>
</gene>
<evidence type="ECO:0000313" key="2">
    <source>
        <dbReference type="Proteomes" id="UP000094569"/>
    </source>
</evidence>
<dbReference type="VEuPathDB" id="FungiDB:SI65_03307"/>
<dbReference type="EMBL" id="JXNT01000003">
    <property type="protein sequence ID" value="ODM20254.1"/>
    <property type="molecule type" value="Genomic_DNA"/>
</dbReference>
<dbReference type="OrthoDB" id="4436466at2759"/>
<comment type="caution">
    <text evidence="1">The sequence shown here is derived from an EMBL/GenBank/DDBJ whole genome shotgun (WGS) entry which is preliminary data.</text>
</comment>
<reference evidence="1 2" key="1">
    <citation type="journal article" date="2016" name="BMC Genomics">
        <title>Comparative genomic and transcriptomic analyses of the Fuzhuan brick tea-fermentation fungus Aspergillus cristatus.</title>
        <authorList>
            <person name="Ge Y."/>
            <person name="Wang Y."/>
            <person name="Liu Y."/>
            <person name="Tan Y."/>
            <person name="Ren X."/>
            <person name="Zhang X."/>
            <person name="Hyde K.D."/>
            <person name="Liu Y."/>
            <person name="Liu Z."/>
        </authorList>
    </citation>
    <scope>NUCLEOTIDE SEQUENCE [LARGE SCALE GENOMIC DNA]</scope>
    <source>
        <strain evidence="1 2">GZAAS20.1005</strain>
    </source>
</reference>
<organism evidence="1 2">
    <name type="scientific">Aspergillus cristatus</name>
    <name type="common">Chinese Fuzhuan brick tea-fermentation fungus</name>
    <name type="synonym">Eurotium cristatum</name>
    <dbReference type="NCBI Taxonomy" id="573508"/>
    <lineage>
        <taxon>Eukaryota</taxon>
        <taxon>Fungi</taxon>
        <taxon>Dikarya</taxon>
        <taxon>Ascomycota</taxon>
        <taxon>Pezizomycotina</taxon>
        <taxon>Eurotiomycetes</taxon>
        <taxon>Eurotiomycetidae</taxon>
        <taxon>Eurotiales</taxon>
        <taxon>Aspergillaceae</taxon>
        <taxon>Aspergillus</taxon>
        <taxon>Aspergillus subgen. Aspergillus</taxon>
    </lineage>
</organism>
<name>A0A1E3BH24_ASPCR</name>
<keyword evidence="2" id="KW-1185">Reference proteome</keyword>
<dbReference type="STRING" id="573508.A0A1E3BH24"/>
<proteinExistence type="predicted"/>
<evidence type="ECO:0000313" key="1">
    <source>
        <dbReference type="EMBL" id="ODM20254.1"/>
    </source>
</evidence>
<protein>
    <submittedName>
        <fullName evidence="1">Uncharacterized protein</fullName>
    </submittedName>
</protein>
<dbReference type="Proteomes" id="UP000094569">
    <property type="component" value="Unassembled WGS sequence"/>
</dbReference>
<sequence length="267" mass="29850">MSGYLLFHKISDDPAAIFPESKQAWSRALAFSFPALKEHPSVHMLRTVFRRGLSAGGGALAVATGTYLYTTWDIQPVPISNSSDPIFQNKHYRKCNPNDNPTVHDLHVLKVPFSRIDPALLENRERLLERYCGGVWGGVGFMLQRNLRKCFTTTDDHLWSKPDLLASPYKPGTTITDEFLVLHKSPDAILVRGGDKVINQGLRPLDAFIELTANVKPDDEVVEFGFKSVFFQGIGRAKGLPMPGFIVWLHEVYAKALLGSGVRYVLR</sequence>
<accession>A0A1E3BH24</accession>
<dbReference type="AlphaFoldDB" id="A0A1E3BH24"/>